<feature type="transmembrane region" description="Helical" evidence="23">
    <location>
        <begin position="341"/>
        <end position="363"/>
    </location>
</feature>
<dbReference type="InterPro" id="IPR023299">
    <property type="entry name" value="ATPase_P-typ_cyto_dom_N"/>
</dbReference>
<dbReference type="PANTHER" id="PTHR43520:SF6">
    <property type="entry name" value="COPPER-EXPORTING P-TYPE ATPASE"/>
    <property type="match status" value="1"/>
</dbReference>
<dbReference type="SFLD" id="SFLDF00027">
    <property type="entry name" value="p-type_atpase"/>
    <property type="match status" value="1"/>
</dbReference>
<evidence type="ECO:0000256" key="6">
    <source>
        <dbReference type="ARBA" id="ARBA00022475"/>
    </source>
</evidence>
<evidence type="ECO:0000256" key="14">
    <source>
        <dbReference type="ARBA" id="ARBA00022842"/>
    </source>
</evidence>
<evidence type="ECO:0000256" key="19">
    <source>
        <dbReference type="ARBA" id="ARBA00023136"/>
    </source>
</evidence>
<keyword evidence="13 23" id="KW-0067">ATP-binding</keyword>
<dbReference type="OrthoDB" id="9814270at2"/>
<dbReference type="InterPro" id="IPR059000">
    <property type="entry name" value="ATPase_P-type_domA"/>
</dbReference>
<evidence type="ECO:0000256" key="7">
    <source>
        <dbReference type="ARBA" id="ARBA00022553"/>
    </source>
</evidence>
<keyword evidence="18" id="KW-0406">Ion transport</keyword>
<evidence type="ECO:0000256" key="8">
    <source>
        <dbReference type="ARBA" id="ARBA00022692"/>
    </source>
</evidence>
<keyword evidence="12" id="KW-0187">Copper transport</keyword>
<dbReference type="GO" id="GO:0005886">
    <property type="term" value="C:plasma membrane"/>
    <property type="evidence" value="ECO:0007669"/>
    <property type="project" value="UniProtKB-SubCell"/>
</dbReference>
<keyword evidence="14" id="KW-0460">Magnesium</keyword>
<dbReference type="GO" id="GO:0016887">
    <property type="term" value="F:ATP hydrolysis activity"/>
    <property type="evidence" value="ECO:0007669"/>
    <property type="project" value="InterPro"/>
</dbReference>
<evidence type="ECO:0000256" key="4">
    <source>
        <dbReference type="ARBA" id="ARBA00015102"/>
    </source>
</evidence>
<dbReference type="Gene3D" id="3.40.1110.10">
    <property type="entry name" value="Calcium-transporting ATPase, cytoplasmic domain N"/>
    <property type="match status" value="1"/>
</dbReference>
<dbReference type="InterPro" id="IPR023298">
    <property type="entry name" value="ATPase_P-typ_TM_dom_sf"/>
</dbReference>
<dbReference type="NCBIfam" id="TIGR01525">
    <property type="entry name" value="ATPase-IB_hvy"/>
    <property type="match status" value="1"/>
</dbReference>
<dbReference type="Gene3D" id="2.70.150.10">
    <property type="entry name" value="Calcium-transporting ATPase, cytoplasmic transduction domain A"/>
    <property type="match status" value="1"/>
</dbReference>
<evidence type="ECO:0000256" key="21">
    <source>
        <dbReference type="ARBA" id="ARBA00033239"/>
    </source>
</evidence>
<dbReference type="InterPro" id="IPR008250">
    <property type="entry name" value="ATPase_P-typ_transduc_dom_A_sf"/>
</dbReference>
<keyword evidence="5" id="KW-0813">Transport</keyword>
<dbReference type="SFLD" id="SFLDG00002">
    <property type="entry name" value="C1.7:_P-type_atpase_like"/>
    <property type="match status" value="1"/>
</dbReference>
<evidence type="ECO:0000256" key="23">
    <source>
        <dbReference type="RuleBase" id="RU362081"/>
    </source>
</evidence>
<comment type="similarity">
    <text evidence="2 23">Belongs to the cation transport ATPase (P-type) (TC 3.A.3) family. Type IB subfamily.</text>
</comment>
<evidence type="ECO:0000256" key="3">
    <source>
        <dbReference type="ARBA" id="ARBA00012517"/>
    </source>
</evidence>
<evidence type="ECO:0000256" key="18">
    <source>
        <dbReference type="ARBA" id="ARBA00023065"/>
    </source>
</evidence>
<evidence type="ECO:0000256" key="11">
    <source>
        <dbReference type="ARBA" id="ARBA00022741"/>
    </source>
</evidence>
<feature type="transmembrane region" description="Helical" evidence="23">
    <location>
        <begin position="369"/>
        <end position="392"/>
    </location>
</feature>
<dbReference type="Gene3D" id="3.40.50.1000">
    <property type="entry name" value="HAD superfamily/HAD-like"/>
    <property type="match status" value="1"/>
</dbReference>
<comment type="catalytic activity">
    <reaction evidence="22">
        <text>Cu(+)(in) + ATP + H2O = Cu(+)(out) + ADP + phosphate + H(+)</text>
        <dbReference type="Rhea" id="RHEA:25792"/>
        <dbReference type="ChEBI" id="CHEBI:15377"/>
        <dbReference type="ChEBI" id="CHEBI:15378"/>
        <dbReference type="ChEBI" id="CHEBI:30616"/>
        <dbReference type="ChEBI" id="CHEBI:43474"/>
        <dbReference type="ChEBI" id="CHEBI:49552"/>
        <dbReference type="ChEBI" id="CHEBI:456216"/>
        <dbReference type="EC" id="7.2.2.8"/>
    </reaction>
</comment>
<dbReference type="PROSITE" id="PS01047">
    <property type="entry name" value="HMA_1"/>
    <property type="match status" value="1"/>
</dbReference>
<dbReference type="InterPro" id="IPR006121">
    <property type="entry name" value="HMA_dom"/>
</dbReference>
<dbReference type="PRINTS" id="PR00119">
    <property type="entry name" value="CATATPASE"/>
</dbReference>
<reference evidence="25 26" key="1">
    <citation type="submission" date="2006-02" db="EMBL/GenBank/DDBJ databases">
        <authorList>
            <person name="Pinhassi J."/>
            <person name="Pedros-Alio C."/>
            <person name="Ferriera S."/>
            <person name="Johnson J."/>
            <person name="Kravitz S."/>
            <person name="Halpern A."/>
            <person name="Remington K."/>
            <person name="Beeson K."/>
            <person name="Tran B."/>
            <person name="Rogers Y.-H."/>
            <person name="Friedman R."/>
            <person name="Venter J.C."/>
        </authorList>
    </citation>
    <scope>NUCLEOTIDE SEQUENCE [LARGE SCALE GENOMIC DNA]</scope>
    <source>
        <strain evidence="25 26">MED92</strain>
    </source>
</reference>
<evidence type="ECO:0000256" key="9">
    <source>
        <dbReference type="ARBA" id="ARBA00022723"/>
    </source>
</evidence>
<keyword evidence="8 23" id="KW-0812">Transmembrane</keyword>
<dbReference type="GO" id="GO:0055070">
    <property type="term" value="P:copper ion homeostasis"/>
    <property type="evidence" value="ECO:0007669"/>
    <property type="project" value="TreeGrafter"/>
</dbReference>
<evidence type="ECO:0000256" key="20">
    <source>
        <dbReference type="ARBA" id="ARBA00029719"/>
    </source>
</evidence>
<dbReference type="SUPFAM" id="SSF81665">
    <property type="entry name" value="Calcium ATPase, transmembrane domain M"/>
    <property type="match status" value="1"/>
</dbReference>
<dbReference type="InterPro" id="IPR018303">
    <property type="entry name" value="ATPase_P-typ_P_site"/>
</dbReference>
<feature type="transmembrane region" description="Helical" evidence="23">
    <location>
        <begin position="189"/>
        <end position="207"/>
    </location>
</feature>
<sequence length="738" mass="78714">MVYRLSLQGVKCAGCVRSLEKGLKQSDCIDDYSVNFADRSLTVSSETDVSDVISAVEAAGYGAVPLDDNDGLEQAEAAELAHYHLTIKRSLIALGFGFLLMVQGWLGFMPDLTLGTGLLQGAVIGLLTLAIMWFCAGHIYKGALQSIQRRSFNMDTLIGLGTGAAWVYSTGLIIYVLAGGQLIEQASHLYYEASVMILGFILLGQALEARARKNTGEAIRSLMNLQPATAIRLREGEEKEVPVALLAPGDQVRIRPGESVPVDGVVLTGESHVDESMLTGESLPIHKQADDQLVGGTINGSGSLVMQVEQIGAQTVLAKIIESVRDAQNCKPELGKLADRIAAVFVPVVMVIALVTALVWWAFGPEPQLTYSVITMMTVLIIACPCALGLATPMSVMVSVGRAAKQGILIRNADALQQAEKVTTVLLDKTGTVTQGKPTVEKVEFFISEDEQEHIIQELLSVESLSQHPLARAICDSYVMKQQFEVEQFQELPGLGVIAVLQGNDWFVGNQQLMLEQNVDISPFVSAADDLSQQAMTPVYVSRNGSVCALVGIADPVKEDSLIAINEMKEAGLRVILLSGDNQKTAQIIGDRVNVDRVIAEVKPEDKRQVVADLQSEGHVVAMVGDGINDAPALAQADLGYAIGTGADVAIASADVTLISGSLRGVNKAMSLSKHTVRNIRQNLFGAFIYNSLAIPVAAGLLFPVFGVLLNPAIAGAAMAMSSVTVVSNANRLRNVKL</sequence>
<protein>
    <recommendedName>
        <fullName evidence="4">Copper-exporting P-type ATPase</fullName>
        <ecNumber evidence="3">7.2.2.8</ecNumber>
    </recommendedName>
    <alternativeName>
        <fullName evidence="20">Copper-exporting P-type ATPase A</fullName>
    </alternativeName>
    <alternativeName>
        <fullName evidence="21">Cu(+)-exporting ATPase</fullName>
    </alternativeName>
</protein>
<dbReference type="EC" id="7.2.2.8" evidence="3"/>
<evidence type="ECO:0000256" key="13">
    <source>
        <dbReference type="ARBA" id="ARBA00022840"/>
    </source>
</evidence>
<evidence type="ECO:0000256" key="15">
    <source>
        <dbReference type="ARBA" id="ARBA00022967"/>
    </source>
</evidence>
<dbReference type="InterPro" id="IPR044492">
    <property type="entry name" value="P_typ_ATPase_HD_dom"/>
</dbReference>
<keyword evidence="19 23" id="KW-0472">Membrane</keyword>
<evidence type="ECO:0000313" key="25">
    <source>
        <dbReference type="EMBL" id="EAR61837.1"/>
    </source>
</evidence>
<dbReference type="CDD" id="cd02094">
    <property type="entry name" value="P-type_ATPase_Cu-like"/>
    <property type="match status" value="1"/>
</dbReference>
<gene>
    <name evidence="25" type="ORF">MED92_02778</name>
</gene>
<dbReference type="NCBIfam" id="TIGR01494">
    <property type="entry name" value="ATPase_P-type"/>
    <property type="match status" value="1"/>
</dbReference>
<dbReference type="SFLD" id="SFLDS00003">
    <property type="entry name" value="Haloacid_Dehalogenase"/>
    <property type="match status" value="1"/>
</dbReference>
<evidence type="ECO:0000256" key="2">
    <source>
        <dbReference type="ARBA" id="ARBA00006024"/>
    </source>
</evidence>
<feature type="domain" description="HMA" evidence="24">
    <location>
        <begin position="1"/>
        <end position="64"/>
    </location>
</feature>
<evidence type="ECO:0000256" key="12">
    <source>
        <dbReference type="ARBA" id="ARBA00022796"/>
    </source>
</evidence>
<dbReference type="InterPro" id="IPR036163">
    <property type="entry name" value="HMA_dom_sf"/>
</dbReference>
<dbReference type="GO" id="GO:0060003">
    <property type="term" value="P:copper ion export"/>
    <property type="evidence" value="ECO:0007669"/>
    <property type="project" value="UniProtKB-ARBA"/>
</dbReference>
<dbReference type="InterPro" id="IPR027256">
    <property type="entry name" value="P-typ_ATPase_IB"/>
</dbReference>
<keyword evidence="17" id="KW-0186">Copper</keyword>
<keyword evidence="7" id="KW-0597">Phosphoprotein</keyword>
<evidence type="ECO:0000256" key="5">
    <source>
        <dbReference type="ARBA" id="ARBA00022448"/>
    </source>
</evidence>
<dbReference type="CDD" id="cd00371">
    <property type="entry name" value="HMA"/>
    <property type="match status" value="1"/>
</dbReference>
<comment type="subcellular location">
    <subcellularLocation>
        <location evidence="1">Cell membrane</location>
        <topology evidence="1">Multi-pass membrane protein</topology>
    </subcellularLocation>
</comment>
<dbReference type="SUPFAM" id="SSF81653">
    <property type="entry name" value="Calcium ATPase, transduction domain A"/>
    <property type="match status" value="1"/>
</dbReference>
<dbReference type="InterPro" id="IPR036412">
    <property type="entry name" value="HAD-like_sf"/>
</dbReference>
<dbReference type="Pfam" id="PF00403">
    <property type="entry name" value="HMA"/>
    <property type="match status" value="1"/>
</dbReference>
<dbReference type="InterPro" id="IPR001757">
    <property type="entry name" value="P_typ_ATPase"/>
</dbReference>
<dbReference type="PROSITE" id="PS50846">
    <property type="entry name" value="HMA_2"/>
    <property type="match status" value="1"/>
</dbReference>
<organism evidence="25 26">
    <name type="scientific">Neptuniibacter caesariensis</name>
    <dbReference type="NCBI Taxonomy" id="207954"/>
    <lineage>
        <taxon>Bacteria</taxon>
        <taxon>Pseudomonadati</taxon>
        <taxon>Pseudomonadota</taxon>
        <taxon>Gammaproteobacteria</taxon>
        <taxon>Oceanospirillales</taxon>
        <taxon>Oceanospirillaceae</taxon>
        <taxon>Neptuniibacter</taxon>
    </lineage>
</organism>
<dbReference type="Pfam" id="PF00702">
    <property type="entry name" value="Hydrolase"/>
    <property type="match status" value="1"/>
</dbReference>
<keyword evidence="15" id="KW-1278">Translocase</keyword>
<feature type="transmembrane region" description="Helical" evidence="23">
    <location>
        <begin position="684"/>
        <end position="703"/>
    </location>
</feature>
<dbReference type="EMBL" id="AAOW01000005">
    <property type="protein sequence ID" value="EAR61837.1"/>
    <property type="molecule type" value="Genomic_DNA"/>
</dbReference>
<keyword evidence="6 23" id="KW-1003">Cell membrane</keyword>
<dbReference type="SUPFAM" id="SSF55008">
    <property type="entry name" value="HMA, heavy metal-associated domain"/>
    <property type="match status" value="1"/>
</dbReference>
<dbReference type="RefSeq" id="WP_007022572.1">
    <property type="nucleotide sequence ID" value="NZ_CH724127.1"/>
</dbReference>
<dbReference type="PRINTS" id="PR00943">
    <property type="entry name" value="CUATPASE"/>
</dbReference>
<keyword evidence="11 23" id="KW-0547">Nucleotide-binding</keyword>
<feature type="transmembrane region" description="Helical" evidence="23">
    <location>
        <begin position="709"/>
        <end position="730"/>
    </location>
</feature>
<evidence type="ECO:0000256" key="17">
    <source>
        <dbReference type="ARBA" id="ARBA00023008"/>
    </source>
</evidence>
<dbReference type="InterPro" id="IPR023214">
    <property type="entry name" value="HAD_sf"/>
</dbReference>
<evidence type="ECO:0000259" key="24">
    <source>
        <dbReference type="PROSITE" id="PS50846"/>
    </source>
</evidence>
<evidence type="ECO:0000256" key="1">
    <source>
        <dbReference type="ARBA" id="ARBA00004651"/>
    </source>
</evidence>
<feature type="transmembrane region" description="Helical" evidence="23">
    <location>
        <begin position="91"/>
        <end position="108"/>
    </location>
</feature>
<feature type="transmembrane region" description="Helical" evidence="23">
    <location>
        <begin position="114"/>
        <end position="136"/>
    </location>
</feature>
<dbReference type="SUPFAM" id="SSF56784">
    <property type="entry name" value="HAD-like"/>
    <property type="match status" value="1"/>
</dbReference>
<proteinExistence type="inferred from homology"/>
<evidence type="ECO:0000313" key="26">
    <source>
        <dbReference type="Proteomes" id="UP000002171"/>
    </source>
</evidence>
<dbReference type="FunFam" id="2.70.150.10:FF:000020">
    <property type="entry name" value="Copper-exporting P-type ATPase A"/>
    <property type="match status" value="1"/>
</dbReference>
<dbReference type="GO" id="GO:0005524">
    <property type="term" value="F:ATP binding"/>
    <property type="evidence" value="ECO:0007669"/>
    <property type="project" value="UniProtKB-UniRule"/>
</dbReference>
<dbReference type="GO" id="GO:0043682">
    <property type="term" value="F:P-type divalent copper transporter activity"/>
    <property type="evidence" value="ECO:0007669"/>
    <property type="project" value="TreeGrafter"/>
</dbReference>
<evidence type="ECO:0000256" key="10">
    <source>
        <dbReference type="ARBA" id="ARBA00022737"/>
    </source>
</evidence>
<feature type="transmembrane region" description="Helical" evidence="23">
    <location>
        <begin position="157"/>
        <end position="177"/>
    </location>
</feature>
<evidence type="ECO:0000256" key="16">
    <source>
        <dbReference type="ARBA" id="ARBA00022989"/>
    </source>
</evidence>
<keyword evidence="9 23" id="KW-0479">Metal-binding</keyword>
<dbReference type="GO" id="GO:0140581">
    <property type="term" value="F:P-type monovalent copper transporter activity"/>
    <property type="evidence" value="ECO:0007669"/>
    <property type="project" value="UniProtKB-EC"/>
</dbReference>
<dbReference type="NCBIfam" id="TIGR01511">
    <property type="entry name" value="ATPase-IB1_Cu"/>
    <property type="match status" value="1"/>
</dbReference>
<dbReference type="Gene3D" id="3.30.70.100">
    <property type="match status" value="1"/>
</dbReference>
<keyword evidence="10" id="KW-0677">Repeat</keyword>
<dbReference type="GO" id="GO:0005507">
    <property type="term" value="F:copper ion binding"/>
    <property type="evidence" value="ECO:0007669"/>
    <property type="project" value="TreeGrafter"/>
</dbReference>
<dbReference type="Pfam" id="PF00122">
    <property type="entry name" value="E1-E2_ATPase"/>
    <property type="match status" value="1"/>
</dbReference>
<dbReference type="InterPro" id="IPR017969">
    <property type="entry name" value="Heavy-metal-associated_CS"/>
</dbReference>
<name>A0A7U8GT25_NEPCE</name>
<dbReference type="Proteomes" id="UP000002171">
    <property type="component" value="Unassembled WGS sequence"/>
</dbReference>
<comment type="caution">
    <text evidence="25">The sequence shown here is derived from an EMBL/GenBank/DDBJ whole genome shotgun (WGS) entry which is preliminary data.</text>
</comment>
<evidence type="ECO:0000256" key="22">
    <source>
        <dbReference type="ARBA" id="ARBA00049289"/>
    </source>
</evidence>
<accession>A0A7U8GT25</accession>
<dbReference type="PROSITE" id="PS00154">
    <property type="entry name" value="ATPASE_E1_E2"/>
    <property type="match status" value="1"/>
</dbReference>
<keyword evidence="26" id="KW-1185">Reference proteome</keyword>
<dbReference type="PANTHER" id="PTHR43520">
    <property type="entry name" value="ATP7, ISOFORM B"/>
    <property type="match status" value="1"/>
</dbReference>
<keyword evidence="16 23" id="KW-1133">Transmembrane helix</keyword>
<dbReference type="AlphaFoldDB" id="A0A7U8GT25"/>